<evidence type="ECO:0000313" key="2">
    <source>
        <dbReference type="EMBL" id="GAA1965470.1"/>
    </source>
</evidence>
<dbReference type="RefSeq" id="WP_157415629.1">
    <property type="nucleotide sequence ID" value="NZ_BAAAMK010000010.1"/>
</dbReference>
<organism evidence="2 3">
    <name type="scientific">Agromyces allii</name>
    <dbReference type="NCBI Taxonomy" id="393607"/>
    <lineage>
        <taxon>Bacteria</taxon>
        <taxon>Bacillati</taxon>
        <taxon>Actinomycetota</taxon>
        <taxon>Actinomycetes</taxon>
        <taxon>Micrococcales</taxon>
        <taxon>Microbacteriaceae</taxon>
        <taxon>Agromyces</taxon>
    </lineage>
</organism>
<dbReference type="SUPFAM" id="SSF56112">
    <property type="entry name" value="Protein kinase-like (PK-like)"/>
    <property type="match status" value="1"/>
</dbReference>
<dbReference type="PANTHER" id="PTHR21310:SF15">
    <property type="entry name" value="AMINOGLYCOSIDE PHOSPHOTRANSFERASE DOMAIN-CONTAINING PROTEIN"/>
    <property type="match status" value="1"/>
</dbReference>
<dbReference type="Gene3D" id="3.90.1200.10">
    <property type="match status" value="1"/>
</dbReference>
<gene>
    <name evidence="2" type="ORF">GCM10009717_35430</name>
</gene>
<comment type="caution">
    <text evidence="2">The sequence shown here is derived from an EMBL/GenBank/DDBJ whole genome shotgun (WGS) entry which is preliminary data.</text>
</comment>
<protein>
    <submittedName>
        <fullName evidence="2">Aminoglycoside phosphotransferase family protein</fullName>
    </submittedName>
</protein>
<dbReference type="InterPro" id="IPR002575">
    <property type="entry name" value="Aminoglycoside_PTrfase"/>
</dbReference>
<name>A0ABP5CKR9_9MICO</name>
<proteinExistence type="predicted"/>
<dbReference type="Proteomes" id="UP001499954">
    <property type="component" value="Unassembled WGS sequence"/>
</dbReference>
<accession>A0ABP5CKR9</accession>
<dbReference type="InterPro" id="IPR011009">
    <property type="entry name" value="Kinase-like_dom_sf"/>
</dbReference>
<dbReference type="PANTHER" id="PTHR21310">
    <property type="entry name" value="AMINOGLYCOSIDE PHOSPHOTRANSFERASE-RELATED-RELATED"/>
    <property type="match status" value="1"/>
</dbReference>
<evidence type="ECO:0000259" key="1">
    <source>
        <dbReference type="Pfam" id="PF01636"/>
    </source>
</evidence>
<dbReference type="Gene3D" id="3.30.200.20">
    <property type="entry name" value="Phosphorylase Kinase, domain 1"/>
    <property type="match status" value="1"/>
</dbReference>
<dbReference type="EMBL" id="BAAAMK010000010">
    <property type="protein sequence ID" value="GAA1965470.1"/>
    <property type="molecule type" value="Genomic_DNA"/>
</dbReference>
<keyword evidence="3" id="KW-1185">Reference proteome</keyword>
<feature type="domain" description="Aminoglycoside phosphotransferase" evidence="1">
    <location>
        <begin position="38"/>
        <end position="283"/>
    </location>
</feature>
<evidence type="ECO:0000313" key="3">
    <source>
        <dbReference type="Proteomes" id="UP001499954"/>
    </source>
</evidence>
<dbReference type="InterPro" id="IPR051678">
    <property type="entry name" value="AGP_Transferase"/>
</dbReference>
<sequence>MESITKNRQTPDVLRRLIERAYGSDQVPQGAGFAHEMTEGWFNVAYRIRLRDGRQVVLKIAPPADIAVLTREQDMMRAELEALRLVATHTSVPVPRVDHVDLTHEVVDADLFFMEYVDAENFGFATAAGRFSPEVVAAGNRELGALNREINSIVGPWFGPLLGGGETTWRAAFTTMIEDTLADGERVGIDLGWEPDEIRAVLAEHAASLDEVTEPRLVELDLWTKNSMIRDGRIVAILDHERAVFGDPLMEAGLTGLDLPEFDDPTDFMAGFGIAALTETERVRRRLYSLYLAVIMVVETKYRGHTDAGDYDFGRRSLDTVMAALGRARVAP</sequence>
<reference evidence="3" key="1">
    <citation type="journal article" date="2019" name="Int. J. Syst. Evol. Microbiol.">
        <title>The Global Catalogue of Microorganisms (GCM) 10K type strain sequencing project: providing services to taxonomists for standard genome sequencing and annotation.</title>
        <authorList>
            <consortium name="The Broad Institute Genomics Platform"/>
            <consortium name="The Broad Institute Genome Sequencing Center for Infectious Disease"/>
            <person name="Wu L."/>
            <person name="Ma J."/>
        </authorList>
    </citation>
    <scope>NUCLEOTIDE SEQUENCE [LARGE SCALE GENOMIC DNA]</scope>
    <source>
        <strain evidence="3">JCM 13584</strain>
    </source>
</reference>
<dbReference type="Pfam" id="PF01636">
    <property type="entry name" value="APH"/>
    <property type="match status" value="1"/>
</dbReference>